<feature type="domain" description="DUF3817" evidence="8">
    <location>
        <begin position="28"/>
        <end position="113"/>
    </location>
</feature>
<evidence type="ECO:0000313" key="9">
    <source>
        <dbReference type="EMBL" id="GAA3697756.1"/>
    </source>
</evidence>
<comment type="subcellular location">
    <subcellularLocation>
        <location evidence="1">Cell membrane</location>
        <topology evidence="1">Multi-pass membrane protein</topology>
    </subcellularLocation>
</comment>
<accession>A0ABP7CWZ8</accession>
<evidence type="ECO:0000313" key="10">
    <source>
        <dbReference type="Proteomes" id="UP001500752"/>
    </source>
</evidence>
<dbReference type="Pfam" id="PF12823">
    <property type="entry name" value="DUF3817"/>
    <property type="match status" value="1"/>
</dbReference>
<dbReference type="PANTHER" id="PTHR40077">
    <property type="entry name" value="MEMBRANE PROTEIN-RELATED"/>
    <property type="match status" value="1"/>
</dbReference>
<evidence type="ECO:0000256" key="1">
    <source>
        <dbReference type="ARBA" id="ARBA00004651"/>
    </source>
</evidence>
<evidence type="ECO:0000259" key="8">
    <source>
        <dbReference type="Pfam" id="PF12823"/>
    </source>
</evidence>
<dbReference type="EMBL" id="BAABEO010000025">
    <property type="protein sequence ID" value="GAA3697756.1"/>
    <property type="molecule type" value="Genomic_DNA"/>
</dbReference>
<evidence type="ECO:0000256" key="6">
    <source>
        <dbReference type="SAM" id="MobiDB-lite"/>
    </source>
</evidence>
<name>A0ABP7CWZ8_9MICC</name>
<reference evidence="10" key="1">
    <citation type="journal article" date="2019" name="Int. J. Syst. Evol. Microbiol.">
        <title>The Global Catalogue of Microorganisms (GCM) 10K type strain sequencing project: providing services to taxonomists for standard genome sequencing and annotation.</title>
        <authorList>
            <consortium name="The Broad Institute Genomics Platform"/>
            <consortium name="The Broad Institute Genome Sequencing Center for Infectious Disease"/>
            <person name="Wu L."/>
            <person name="Ma J."/>
        </authorList>
    </citation>
    <scope>NUCLEOTIDE SEQUENCE [LARGE SCALE GENOMIC DNA]</scope>
    <source>
        <strain evidence="10">JCM 30742</strain>
    </source>
</reference>
<evidence type="ECO:0000256" key="3">
    <source>
        <dbReference type="ARBA" id="ARBA00022692"/>
    </source>
</evidence>
<sequence length="174" mass="18229">MTQNTKTQDGTTQSHLSSTAPSKLPPKKLYGALALAEMVTWALLILGMVLKYSGITEALVPVFGLVHGVVFLAYCVVTVFVWVNQRWGFVRGLLGLASAIIPFATLPFERATARRGLLEGGWRLAPGGEQPSGAVEKLQALCLRRPVAASVVGAVLIAAATAALLAVGPPVPKG</sequence>
<feature type="region of interest" description="Disordered" evidence="6">
    <location>
        <begin position="1"/>
        <end position="21"/>
    </location>
</feature>
<evidence type="ECO:0000256" key="5">
    <source>
        <dbReference type="ARBA" id="ARBA00023136"/>
    </source>
</evidence>
<gene>
    <name evidence="9" type="ORF">GCM10023081_38410</name>
</gene>
<dbReference type="InterPro" id="IPR023845">
    <property type="entry name" value="DUF3817_TM"/>
</dbReference>
<proteinExistence type="predicted"/>
<keyword evidence="4 7" id="KW-1133">Transmembrane helix</keyword>
<dbReference type="PANTHER" id="PTHR40077:SF1">
    <property type="entry name" value="MEMBRANE PROTEIN"/>
    <property type="match status" value="1"/>
</dbReference>
<keyword evidence="10" id="KW-1185">Reference proteome</keyword>
<dbReference type="NCBIfam" id="TIGR03954">
    <property type="entry name" value="integ_memb_HG"/>
    <property type="match status" value="1"/>
</dbReference>
<keyword evidence="2" id="KW-1003">Cell membrane</keyword>
<feature type="transmembrane region" description="Helical" evidence="7">
    <location>
        <begin position="147"/>
        <end position="168"/>
    </location>
</feature>
<keyword evidence="3 7" id="KW-0812">Transmembrane</keyword>
<dbReference type="RefSeq" id="WP_345153393.1">
    <property type="nucleotide sequence ID" value="NZ_BAABEO010000025.1"/>
</dbReference>
<feature type="transmembrane region" description="Helical" evidence="7">
    <location>
        <begin position="62"/>
        <end position="83"/>
    </location>
</feature>
<protein>
    <submittedName>
        <fullName evidence="9">DUF3817 domain-containing protein</fullName>
    </submittedName>
</protein>
<evidence type="ECO:0000256" key="4">
    <source>
        <dbReference type="ARBA" id="ARBA00022989"/>
    </source>
</evidence>
<evidence type="ECO:0000256" key="7">
    <source>
        <dbReference type="SAM" id="Phobius"/>
    </source>
</evidence>
<organism evidence="9 10">
    <name type="scientific">Arthrobacter ginkgonis</name>
    <dbReference type="NCBI Taxonomy" id="1630594"/>
    <lineage>
        <taxon>Bacteria</taxon>
        <taxon>Bacillati</taxon>
        <taxon>Actinomycetota</taxon>
        <taxon>Actinomycetes</taxon>
        <taxon>Micrococcales</taxon>
        <taxon>Micrococcaceae</taxon>
        <taxon>Arthrobacter</taxon>
    </lineage>
</organism>
<evidence type="ECO:0000256" key="2">
    <source>
        <dbReference type="ARBA" id="ARBA00022475"/>
    </source>
</evidence>
<comment type="caution">
    <text evidence="9">The sequence shown here is derived from an EMBL/GenBank/DDBJ whole genome shotgun (WGS) entry which is preliminary data.</text>
</comment>
<keyword evidence="5 7" id="KW-0472">Membrane</keyword>
<feature type="transmembrane region" description="Helical" evidence="7">
    <location>
        <begin position="29"/>
        <end position="50"/>
    </location>
</feature>
<dbReference type="Proteomes" id="UP001500752">
    <property type="component" value="Unassembled WGS sequence"/>
</dbReference>